<evidence type="ECO:0000256" key="1">
    <source>
        <dbReference type="SAM" id="MobiDB-lite"/>
    </source>
</evidence>
<protein>
    <recommendedName>
        <fullName evidence="6">NAD(P)-binding domain-containing protein</fullName>
    </recommendedName>
</protein>
<dbReference type="InterPro" id="IPR016040">
    <property type="entry name" value="NAD(P)-bd_dom"/>
</dbReference>
<proteinExistence type="predicted"/>
<dbReference type="InterPro" id="IPR006640">
    <property type="entry name" value="SprT-like_domain"/>
</dbReference>
<feature type="region of interest" description="Disordered" evidence="1">
    <location>
        <begin position="42"/>
        <end position="71"/>
    </location>
</feature>
<dbReference type="GeneID" id="75827107"/>
<dbReference type="InterPro" id="IPR051783">
    <property type="entry name" value="NAD(P)-dependent_oxidoreduct"/>
</dbReference>
<dbReference type="PANTHER" id="PTHR48079:SF6">
    <property type="entry name" value="NAD(P)-BINDING DOMAIN-CONTAINING PROTEIN-RELATED"/>
    <property type="match status" value="1"/>
</dbReference>
<accession>A0A9P9Y430</accession>
<evidence type="ECO:0000259" key="2">
    <source>
        <dbReference type="Pfam" id="PF10263"/>
    </source>
</evidence>
<dbReference type="InterPro" id="IPR036291">
    <property type="entry name" value="NAD(P)-bd_dom_sf"/>
</dbReference>
<feature type="region of interest" description="Disordered" evidence="1">
    <location>
        <begin position="1"/>
        <end position="24"/>
    </location>
</feature>
<evidence type="ECO:0000313" key="4">
    <source>
        <dbReference type="EMBL" id="KAI6783086.1"/>
    </source>
</evidence>
<reference evidence="4" key="2">
    <citation type="submission" date="2022-07" db="EMBL/GenBank/DDBJ databases">
        <authorList>
            <person name="Goncalves M.F.M."/>
            <person name="Hilario S."/>
            <person name="Van De Peer Y."/>
            <person name="Esteves A.C."/>
            <person name="Alves A."/>
        </authorList>
    </citation>
    <scope>NUCLEOTIDE SEQUENCE</scope>
    <source>
        <strain evidence="4">MUM 19.33</strain>
    </source>
</reference>
<name>A0A9P9Y430_9HYPO</name>
<feature type="compositionally biased region" description="Basic residues" evidence="1">
    <location>
        <begin position="42"/>
        <end position="56"/>
    </location>
</feature>
<dbReference type="PANTHER" id="PTHR48079">
    <property type="entry name" value="PROTEIN YEEZ"/>
    <property type="match status" value="1"/>
</dbReference>
<dbReference type="GO" id="GO:0004029">
    <property type="term" value="F:aldehyde dehydrogenase (NAD+) activity"/>
    <property type="evidence" value="ECO:0007669"/>
    <property type="project" value="TreeGrafter"/>
</dbReference>
<comment type="caution">
    <text evidence="4">The sequence shown here is derived from an EMBL/GenBank/DDBJ whole genome shotgun (WGS) entry which is preliminary data.</text>
</comment>
<evidence type="ECO:0000259" key="3">
    <source>
        <dbReference type="Pfam" id="PF13460"/>
    </source>
</evidence>
<dbReference type="EMBL" id="JAGIXG020000009">
    <property type="protein sequence ID" value="KAI6783086.1"/>
    <property type="molecule type" value="Genomic_DNA"/>
</dbReference>
<feature type="compositionally biased region" description="Gly residues" evidence="1">
    <location>
        <begin position="1"/>
        <end position="10"/>
    </location>
</feature>
<dbReference type="RefSeq" id="XP_051363942.1">
    <property type="nucleotide sequence ID" value="XM_051504424.1"/>
</dbReference>
<feature type="domain" description="NAD(P)-binding" evidence="3">
    <location>
        <begin position="321"/>
        <end position="404"/>
    </location>
</feature>
<dbReference type="AlphaFoldDB" id="A0A9P9Y430"/>
<keyword evidence="5" id="KW-1185">Reference proteome</keyword>
<feature type="domain" description="SprT-like" evidence="2">
    <location>
        <begin position="176"/>
        <end position="286"/>
    </location>
</feature>
<feature type="region of interest" description="Disordered" evidence="1">
    <location>
        <begin position="87"/>
        <end position="114"/>
    </location>
</feature>
<dbReference type="GO" id="GO:0005737">
    <property type="term" value="C:cytoplasm"/>
    <property type="evidence" value="ECO:0007669"/>
    <property type="project" value="TreeGrafter"/>
</dbReference>
<sequence length="662" mass="73177">MAFWVVGGGTPPDEAHHPCDSGHHSAEEETYVHGAKRRVVHRHQHHHHHYHHHHHHELQQRSDSPKRLRTNGDSVSIKNLAFLVIREGTPPPIPREGTPPRYRSPCPQPMERTASGLSISNADTLRDTTRPLLNELQAAHMVQKHTLLSRRDSQPSRILHSLIHPHSSFPLDNKALESLFHTANTLFFANRLSRRVTWDWSTTSSEQYTSHIVGTTALRHSQLLGGYETLIVLSSPILRDTRYNRRLLIATFLHEMIHSFLFVMCGLEAGGHGEAFRMIADVIDHWVGKEELRLGDMEADLERFCEERGEQTGGGAWESTGATGYIGGSAHAHLAKAFPDARFVLLVRNEERARPIKDAYPDTTFVYGSLDDSDVIEKAAAEADIVVHTADSSDNVNGAQAIAKGLAAGHSAEKPGFWLHTSGTSILTWYDCKAERSGEAPLPEQKYHDIDDIGKILNLPDEADHRNVDKIVLAANSDAVRIAVLCPPTIYGEGSGKVNTRSLQAPELARGTLQKGFAPIVGKGLTEWDNVHVDDLGDLYVKLAAATQEPAQRSNTEVFGLHAYYFAGGGSHRWSDLARWIADAASKQGFLPEPLTKSVSQKEVDMMEGKTTSSWGRNSKGITVRAPTYLGWEAKGVSLRETVGSLVASEARSLGLEPHERK</sequence>
<dbReference type="GO" id="GO:0006950">
    <property type="term" value="P:response to stress"/>
    <property type="evidence" value="ECO:0007669"/>
    <property type="project" value="UniProtKB-ARBA"/>
</dbReference>
<dbReference type="Gene3D" id="3.40.50.720">
    <property type="entry name" value="NAD(P)-binding Rossmann-like Domain"/>
    <property type="match status" value="1"/>
</dbReference>
<feature type="compositionally biased region" description="Basic and acidic residues" evidence="1">
    <location>
        <begin position="13"/>
        <end position="24"/>
    </location>
</feature>
<dbReference type="Pfam" id="PF10263">
    <property type="entry name" value="SprT-like"/>
    <property type="match status" value="1"/>
</dbReference>
<dbReference type="Pfam" id="PF13460">
    <property type="entry name" value="NAD_binding_10"/>
    <property type="match status" value="1"/>
</dbReference>
<evidence type="ECO:0008006" key="6">
    <source>
        <dbReference type="Google" id="ProtNLM"/>
    </source>
</evidence>
<gene>
    <name evidence="4" type="ORF">J7T54_000588</name>
</gene>
<dbReference type="SUPFAM" id="SSF51735">
    <property type="entry name" value="NAD(P)-binding Rossmann-fold domains"/>
    <property type="match status" value="1"/>
</dbReference>
<feature type="compositionally biased region" description="Basic and acidic residues" evidence="1">
    <location>
        <begin position="57"/>
        <end position="66"/>
    </location>
</feature>
<evidence type="ECO:0000313" key="5">
    <source>
        <dbReference type="Proteomes" id="UP001055219"/>
    </source>
</evidence>
<organism evidence="4 5">
    <name type="scientific">Emericellopsis cladophorae</name>
    <dbReference type="NCBI Taxonomy" id="2686198"/>
    <lineage>
        <taxon>Eukaryota</taxon>
        <taxon>Fungi</taxon>
        <taxon>Dikarya</taxon>
        <taxon>Ascomycota</taxon>
        <taxon>Pezizomycotina</taxon>
        <taxon>Sordariomycetes</taxon>
        <taxon>Hypocreomycetidae</taxon>
        <taxon>Hypocreales</taxon>
        <taxon>Bionectriaceae</taxon>
        <taxon>Emericellopsis</taxon>
    </lineage>
</organism>
<dbReference type="Proteomes" id="UP001055219">
    <property type="component" value="Unassembled WGS sequence"/>
</dbReference>
<reference evidence="4" key="1">
    <citation type="journal article" date="2021" name="J Fungi (Basel)">
        <title>Genomic and Metabolomic Analyses of the Marine Fungus Emericellopsis cladophorae: Insights into Saltwater Adaptability Mechanisms and Its Biosynthetic Potential.</title>
        <authorList>
            <person name="Goncalves M.F.M."/>
            <person name="Hilario S."/>
            <person name="Van de Peer Y."/>
            <person name="Esteves A.C."/>
            <person name="Alves A."/>
        </authorList>
    </citation>
    <scope>NUCLEOTIDE SEQUENCE</scope>
    <source>
        <strain evidence="4">MUM 19.33</strain>
    </source>
</reference>
<dbReference type="OrthoDB" id="10262413at2759"/>